<feature type="domain" description="HTH cro/C1-type" evidence="5">
    <location>
        <begin position="3"/>
        <end position="50"/>
    </location>
</feature>
<organism evidence="6 7">
    <name type="scientific">Clostridium boliviensis</name>
    <dbReference type="NCBI Taxonomy" id="318465"/>
    <lineage>
        <taxon>Bacteria</taxon>
        <taxon>Bacillati</taxon>
        <taxon>Bacillota</taxon>
        <taxon>Clostridia</taxon>
        <taxon>Eubacteriales</taxon>
        <taxon>Clostridiaceae</taxon>
        <taxon>Clostridium</taxon>
    </lineage>
</organism>
<dbReference type="GO" id="GO:0003677">
    <property type="term" value="F:DNA binding"/>
    <property type="evidence" value="ECO:0007669"/>
    <property type="project" value="UniProtKB-KW"/>
</dbReference>
<dbReference type="PANTHER" id="PTHR30146">
    <property type="entry name" value="LACI-RELATED TRANSCRIPTIONAL REPRESSOR"/>
    <property type="match status" value="1"/>
</dbReference>
<evidence type="ECO:0000313" key="6">
    <source>
        <dbReference type="EMBL" id="MDW2798885.1"/>
    </source>
</evidence>
<dbReference type="SUPFAM" id="SSF53822">
    <property type="entry name" value="Periplasmic binding protein-like I"/>
    <property type="match status" value="1"/>
</dbReference>
<dbReference type="InterPro" id="IPR000843">
    <property type="entry name" value="HTH_LacI"/>
</dbReference>
<proteinExistence type="predicted"/>
<dbReference type="PROSITE" id="PS50943">
    <property type="entry name" value="HTH_CROC1"/>
    <property type="match status" value="1"/>
</dbReference>
<dbReference type="InterPro" id="IPR046335">
    <property type="entry name" value="LacI/GalR-like_sensor"/>
</dbReference>
<dbReference type="Pfam" id="PF00356">
    <property type="entry name" value="LacI"/>
    <property type="match status" value="1"/>
</dbReference>
<dbReference type="Pfam" id="PF13377">
    <property type="entry name" value="Peripla_BP_3"/>
    <property type="match status" value="1"/>
</dbReference>
<keyword evidence="1" id="KW-0805">Transcription regulation</keyword>
<accession>A0ABU4GPI3</accession>
<dbReference type="EMBL" id="JAWONS010000240">
    <property type="protein sequence ID" value="MDW2798885.1"/>
    <property type="molecule type" value="Genomic_DNA"/>
</dbReference>
<dbReference type="PROSITE" id="PS50932">
    <property type="entry name" value="HTH_LACI_2"/>
    <property type="match status" value="1"/>
</dbReference>
<reference evidence="6 7" key="1">
    <citation type="submission" date="2023-10" db="EMBL/GenBank/DDBJ databases">
        <title>A novel Glycoside Hydrolase 43-Like Enzyme from Clostrdium boliviensis is an Endo-xylanase, and a Candidate for Xylooligosaccharides Production from Different Xylan Substrates.</title>
        <authorList>
            <person name="Alvarez M.T."/>
            <person name="Rocabado-Villegas L.R."/>
            <person name="Salas-Veizaga D.M."/>
            <person name="Linares-Pasten J.A."/>
            <person name="Gudmundsdottir E.E."/>
            <person name="Hreggvidsson G.O."/>
            <person name="Adlercreutz P."/>
            <person name="Nordberg Karlsson E."/>
        </authorList>
    </citation>
    <scope>NUCLEOTIDE SEQUENCE [LARGE SCALE GENOMIC DNA]</scope>
    <source>
        <strain evidence="6 7">E-1</strain>
    </source>
</reference>
<dbReference type="InterPro" id="IPR001387">
    <property type="entry name" value="Cro/C1-type_HTH"/>
</dbReference>
<evidence type="ECO:0000256" key="2">
    <source>
        <dbReference type="ARBA" id="ARBA00023125"/>
    </source>
</evidence>
<dbReference type="Gene3D" id="3.40.50.2300">
    <property type="match status" value="2"/>
</dbReference>
<evidence type="ECO:0000259" key="4">
    <source>
        <dbReference type="PROSITE" id="PS50932"/>
    </source>
</evidence>
<dbReference type="PANTHER" id="PTHR30146:SF154">
    <property type="entry name" value="TRANSCRIPTION REGULATOR, MEMBER OF GALR FAMILY"/>
    <property type="match status" value="1"/>
</dbReference>
<dbReference type="SMART" id="SM00354">
    <property type="entry name" value="HTH_LACI"/>
    <property type="match status" value="1"/>
</dbReference>
<dbReference type="SUPFAM" id="SSF47413">
    <property type="entry name" value="lambda repressor-like DNA-binding domains"/>
    <property type="match status" value="1"/>
</dbReference>
<dbReference type="RefSeq" id="WP_318065089.1">
    <property type="nucleotide sequence ID" value="NZ_JAWONS010000240.1"/>
</dbReference>
<keyword evidence="7" id="KW-1185">Reference proteome</keyword>
<evidence type="ECO:0000256" key="3">
    <source>
        <dbReference type="ARBA" id="ARBA00023163"/>
    </source>
</evidence>
<dbReference type="PRINTS" id="PR00036">
    <property type="entry name" value="HTHLACI"/>
</dbReference>
<comment type="caution">
    <text evidence="6">The sequence shown here is derived from an EMBL/GenBank/DDBJ whole genome shotgun (WGS) entry which is preliminary data.</text>
</comment>
<dbReference type="InterPro" id="IPR028082">
    <property type="entry name" value="Peripla_BP_I"/>
</dbReference>
<dbReference type="PROSITE" id="PS00356">
    <property type="entry name" value="HTH_LACI_1"/>
    <property type="match status" value="1"/>
</dbReference>
<protein>
    <submittedName>
        <fullName evidence="6">LacI family DNA-binding transcriptional regulator</fullName>
    </submittedName>
</protein>
<gene>
    <name evidence="6" type="ORF">RZO55_15025</name>
</gene>
<dbReference type="Proteomes" id="UP001276854">
    <property type="component" value="Unassembled WGS sequence"/>
</dbReference>
<keyword evidence="2 6" id="KW-0238">DNA-binding</keyword>
<dbReference type="CDD" id="cd01392">
    <property type="entry name" value="HTH_LacI"/>
    <property type="match status" value="1"/>
</dbReference>
<keyword evidence="3" id="KW-0804">Transcription</keyword>
<dbReference type="InterPro" id="IPR010982">
    <property type="entry name" value="Lambda_DNA-bd_dom_sf"/>
</dbReference>
<dbReference type="Gene3D" id="1.10.260.40">
    <property type="entry name" value="lambda repressor-like DNA-binding domains"/>
    <property type="match status" value="1"/>
</dbReference>
<evidence type="ECO:0000256" key="1">
    <source>
        <dbReference type="ARBA" id="ARBA00023015"/>
    </source>
</evidence>
<sequence length="342" mass="39056">MQSIRDVAKRAGVSISTVSRILNNSANVSDEKIAAVKEALNYYHYEPNQFGRGLVKQKSNMIGVYFPFSSHSIFETSYNLELLKGIEQTLPHYNYNMVIISESEIYESQEESGPRFLESAGQRKIDGLILTGLINKQASELALKRLIDQQYPVIYIGKKLHQRGMNIYAQFENYTINMMHELYNKGHRCVLLYYMHLHQTYIEKISVQLKTELPELKIIPSAFKNIAKSREMIASQIKKYVRDGSCTAVCSPSIELLQLIMGICVELRLSIPDDISILSVEHKKGDGALMYPPISAFYVPAIDMGREAACLVLNMINHENNEIISEEFVTEYIERESIKRLI</sequence>
<feature type="domain" description="HTH lacI-type" evidence="4">
    <location>
        <begin position="2"/>
        <end position="56"/>
    </location>
</feature>
<name>A0ABU4GPI3_9CLOT</name>
<evidence type="ECO:0000259" key="5">
    <source>
        <dbReference type="PROSITE" id="PS50943"/>
    </source>
</evidence>
<evidence type="ECO:0000313" key="7">
    <source>
        <dbReference type="Proteomes" id="UP001276854"/>
    </source>
</evidence>